<dbReference type="OrthoDB" id="17212at2759"/>
<dbReference type="InterPro" id="IPR006931">
    <property type="entry name" value="Calcipressin"/>
</dbReference>
<sequence length="292" mass="32731">MPEATSPTIPTNTITVTNLEAVHFEKETMLKLKAMAESFGQVYYFAPIKSFYRVFVVYHSTVDARRAKADLHNTEFEGTTLRVYFGQHTEISIDPSRHYLHPPELEKNWLISPPGSPPVGWSQIREDPPNALHLADDLVKALLEMGQPVYQLPQPDGSFADRSHLFESEIEDFSLEEPHNQEQEVKVETSPESSQRQDKLPQRLQALKIDTHPNPTSRTSSPGSINSPSSSLFPPSTPTVLAFQPAKEAEGDQPFITVQDWGIEEEASPSPALKRRGSIPKTALPSFRPQNH</sequence>
<dbReference type="Pfam" id="PF04847">
    <property type="entry name" value="Calcipressin"/>
    <property type="match status" value="1"/>
</dbReference>
<evidence type="ECO:0000256" key="2">
    <source>
        <dbReference type="SAM" id="MobiDB-lite"/>
    </source>
</evidence>
<dbReference type="GO" id="GO:0008597">
    <property type="term" value="F:calcium-dependent protein serine/threonine phosphatase regulator activity"/>
    <property type="evidence" value="ECO:0007669"/>
    <property type="project" value="TreeGrafter"/>
</dbReference>
<comment type="similarity">
    <text evidence="1">Belongs to the RCAN family.</text>
</comment>
<dbReference type="GO" id="GO:0005737">
    <property type="term" value="C:cytoplasm"/>
    <property type="evidence" value="ECO:0007669"/>
    <property type="project" value="TreeGrafter"/>
</dbReference>
<dbReference type="Proteomes" id="UP000827284">
    <property type="component" value="Unassembled WGS sequence"/>
</dbReference>
<comment type="caution">
    <text evidence="3">The sequence shown here is derived from an EMBL/GenBank/DDBJ whole genome shotgun (WGS) entry which is preliminary data.</text>
</comment>
<protein>
    <recommendedName>
        <fullName evidence="5">Calcipressin</fullName>
    </recommendedName>
</protein>
<feature type="compositionally biased region" description="Basic and acidic residues" evidence="2">
    <location>
        <begin position="176"/>
        <end position="201"/>
    </location>
</feature>
<evidence type="ECO:0000313" key="4">
    <source>
        <dbReference type="Proteomes" id="UP000827284"/>
    </source>
</evidence>
<evidence type="ECO:0000256" key="1">
    <source>
        <dbReference type="ARBA" id="ARBA00008209"/>
    </source>
</evidence>
<evidence type="ECO:0000313" key="3">
    <source>
        <dbReference type="EMBL" id="GJJ75876.1"/>
    </source>
</evidence>
<accession>A0A9P3HG04</accession>
<dbReference type="SUPFAM" id="SSF54928">
    <property type="entry name" value="RNA-binding domain, RBD"/>
    <property type="match status" value="1"/>
</dbReference>
<dbReference type="AlphaFoldDB" id="A0A9P3HG04"/>
<dbReference type="EMBL" id="BQFW01000011">
    <property type="protein sequence ID" value="GJJ75876.1"/>
    <property type="molecule type" value="Genomic_DNA"/>
</dbReference>
<feature type="compositionally biased region" description="Low complexity" evidence="2">
    <location>
        <begin position="216"/>
        <end position="234"/>
    </location>
</feature>
<reference evidence="3" key="2">
    <citation type="journal article" date="2022" name="Microbiol. Resour. Announc.">
        <title>Whole-Genome Sequence of Entomortierella parvispora E1425, a Mucoromycotan Fungus Associated with Burkholderiaceae-Related Endosymbiotic Bacteria.</title>
        <authorList>
            <person name="Herlambang A."/>
            <person name="Guo Y."/>
            <person name="Takashima Y."/>
            <person name="Narisawa K."/>
            <person name="Ohta H."/>
            <person name="Nishizawa T."/>
        </authorList>
    </citation>
    <scope>NUCLEOTIDE SEQUENCE</scope>
    <source>
        <strain evidence="3">E1425</strain>
    </source>
</reference>
<dbReference type="PANTHER" id="PTHR10300">
    <property type="entry name" value="CALCIPRESSIN"/>
    <property type="match status" value="1"/>
</dbReference>
<dbReference type="GO" id="GO:0019722">
    <property type="term" value="P:calcium-mediated signaling"/>
    <property type="evidence" value="ECO:0007669"/>
    <property type="project" value="InterPro"/>
</dbReference>
<dbReference type="InterPro" id="IPR012677">
    <property type="entry name" value="Nucleotide-bd_a/b_plait_sf"/>
</dbReference>
<name>A0A9P3HG04_9FUNG</name>
<organism evidence="3 4">
    <name type="scientific">Entomortierella parvispora</name>
    <dbReference type="NCBI Taxonomy" id="205924"/>
    <lineage>
        <taxon>Eukaryota</taxon>
        <taxon>Fungi</taxon>
        <taxon>Fungi incertae sedis</taxon>
        <taxon>Mucoromycota</taxon>
        <taxon>Mortierellomycotina</taxon>
        <taxon>Mortierellomycetes</taxon>
        <taxon>Mortierellales</taxon>
        <taxon>Mortierellaceae</taxon>
        <taxon>Entomortierella</taxon>
    </lineage>
</organism>
<dbReference type="GO" id="GO:0003676">
    <property type="term" value="F:nucleic acid binding"/>
    <property type="evidence" value="ECO:0007669"/>
    <property type="project" value="InterPro"/>
</dbReference>
<dbReference type="GO" id="GO:0005634">
    <property type="term" value="C:nucleus"/>
    <property type="evidence" value="ECO:0007669"/>
    <property type="project" value="TreeGrafter"/>
</dbReference>
<dbReference type="PANTHER" id="PTHR10300:SF14">
    <property type="entry name" value="PROTEIN SARAH"/>
    <property type="match status" value="1"/>
</dbReference>
<keyword evidence="4" id="KW-1185">Reference proteome</keyword>
<dbReference type="InterPro" id="IPR035979">
    <property type="entry name" value="RBD_domain_sf"/>
</dbReference>
<gene>
    <name evidence="3" type="ORF">EMPS_08234</name>
</gene>
<proteinExistence type="inferred from homology"/>
<reference evidence="3" key="1">
    <citation type="submission" date="2021-11" db="EMBL/GenBank/DDBJ databases">
        <authorList>
            <person name="Herlambang A."/>
            <person name="Guo Y."/>
            <person name="Takashima Y."/>
            <person name="Nishizawa T."/>
        </authorList>
    </citation>
    <scope>NUCLEOTIDE SEQUENCE</scope>
    <source>
        <strain evidence="3">E1425</strain>
    </source>
</reference>
<feature type="region of interest" description="Disordered" evidence="2">
    <location>
        <begin position="173"/>
        <end position="292"/>
    </location>
</feature>
<evidence type="ECO:0008006" key="5">
    <source>
        <dbReference type="Google" id="ProtNLM"/>
    </source>
</evidence>
<dbReference type="Gene3D" id="3.30.70.330">
    <property type="match status" value="1"/>
</dbReference>